<sequence>MKDIRIDRWAHTLVHYSLAVKPGDIVIIQATPLATPLIEAVYRELLHADARPVPQISLEGLDEILLREGNDAQLSTLSPALPALAEQANARLFIESLGNTKALNGIDPARSAKRGRAAAQLRDIYHRREQEGKFRWCLTLYPTIGYAQDSRMSLSEFEEFVFDVCFLNDPDPSAKWQELSKQQQRLVDWLVGHKQAHVIGNGTDLTLSIENRIFINSDGKRNFPSGEIFTSPVENSANGVIQFDIPSTRDGRAVEGIRLVFRDGKVIEASARLGQDYLLQMLEMDAGARFLGEFAFGNNQRVTRGTQNILFDEKMGGTVHFALGASYPETGGLNKSALHWDMICDLRTSGEVWIDDTLFFKDGTIII</sequence>
<comment type="similarity">
    <text evidence="4">Belongs to the peptidase M29 family.</text>
</comment>
<dbReference type="PRINTS" id="PR00919">
    <property type="entry name" value="THERMOPTASE"/>
</dbReference>
<dbReference type="SUPFAM" id="SSF144052">
    <property type="entry name" value="Thermophilic metalloprotease-like"/>
    <property type="match status" value="1"/>
</dbReference>
<evidence type="ECO:0000256" key="6">
    <source>
        <dbReference type="ARBA" id="ARBA00022670"/>
    </source>
</evidence>
<evidence type="ECO:0000256" key="8">
    <source>
        <dbReference type="ARBA" id="ARBA00022801"/>
    </source>
</evidence>
<dbReference type="GO" id="GO:0006508">
    <property type="term" value="P:proteolysis"/>
    <property type="evidence" value="ECO:0007669"/>
    <property type="project" value="UniProtKB-KW"/>
</dbReference>
<dbReference type="PANTHER" id="PTHR34448">
    <property type="entry name" value="AMINOPEPTIDASE"/>
    <property type="match status" value="1"/>
</dbReference>
<evidence type="ECO:0000313" key="11">
    <source>
        <dbReference type="Proteomes" id="UP000597444"/>
    </source>
</evidence>
<comment type="caution">
    <text evidence="10">The sequence shown here is derived from an EMBL/GenBank/DDBJ whole genome shotgun (WGS) entry which is preliminary data.</text>
</comment>
<reference evidence="10" key="1">
    <citation type="submission" date="2020-10" db="EMBL/GenBank/DDBJ databases">
        <title>Taxonomic study of unclassified bacteria belonging to the class Ktedonobacteria.</title>
        <authorList>
            <person name="Yabe S."/>
            <person name="Wang C.M."/>
            <person name="Zheng Y."/>
            <person name="Sakai Y."/>
            <person name="Cavaletti L."/>
            <person name="Monciardini P."/>
            <person name="Donadio S."/>
        </authorList>
    </citation>
    <scope>NUCLEOTIDE SEQUENCE</scope>
    <source>
        <strain evidence="10">ID150040</strain>
    </source>
</reference>
<keyword evidence="8" id="KW-0378">Hydrolase</keyword>
<keyword evidence="9" id="KW-0482">Metalloprotease</keyword>
<dbReference type="RefSeq" id="WP_220207419.1">
    <property type="nucleotide sequence ID" value="NZ_BNJK01000001.1"/>
</dbReference>
<gene>
    <name evidence="10" type="ORF">KSF_068730</name>
</gene>
<keyword evidence="5 10" id="KW-0031">Aminopeptidase</keyword>
<evidence type="ECO:0000256" key="3">
    <source>
        <dbReference type="ARBA" id="ARBA00001947"/>
    </source>
</evidence>
<dbReference type="InterPro" id="IPR035097">
    <property type="entry name" value="M29_N-terminal"/>
</dbReference>
<evidence type="ECO:0000313" key="10">
    <source>
        <dbReference type="EMBL" id="GHO96825.1"/>
    </source>
</evidence>
<accession>A0A8J3ITX2</accession>
<dbReference type="AlphaFoldDB" id="A0A8J3ITX2"/>
<evidence type="ECO:0000256" key="9">
    <source>
        <dbReference type="ARBA" id="ARBA00023049"/>
    </source>
</evidence>
<keyword evidence="11" id="KW-1185">Reference proteome</keyword>
<protein>
    <submittedName>
        <fullName evidence="10">Aminopeptidase</fullName>
    </submittedName>
</protein>
<dbReference type="InterPro" id="IPR000787">
    <property type="entry name" value="Peptidase_M29"/>
</dbReference>
<dbReference type="Pfam" id="PF02073">
    <property type="entry name" value="Peptidase_M29"/>
    <property type="match status" value="1"/>
</dbReference>
<dbReference type="EMBL" id="BNJK01000001">
    <property type="protein sequence ID" value="GHO96825.1"/>
    <property type="molecule type" value="Genomic_DNA"/>
</dbReference>
<evidence type="ECO:0000256" key="1">
    <source>
        <dbReference type="ARBA" id="ARBA00001941"/>
    </source>
</evidence>
<dbReference type="PANTHER" id="PTHR34448:SF1">
    <property type="entry name" value="BLL6088 PROTEIN"/>
    <property type="match status" value="1"/>
</dbReference>
<evidence type="ECO:0000256" key="4">
    <source>
        <dbReference type="ARBA" id="ARBA00008236"/>
    </source>
</evidence>
<evidence type="ECO:0000256" key="5">
    <source>
        <dbReference type="ARBA" id="ARBA00022438"/>
    </source>
</evidence>
<organism evidence="10 11">
    <name type="scientific">Reticulibacter mediterranei</name>
    <dbReference type="NCBI Taxonomy" id="2778369"/>
    <lineage>
        <taxon>Bacteria</taxon>
        <taxon>Bacillati</taxon>
        <taxon>Chloroflexota</taxon>
        <taxon>Ktedonobacteria</taxon>
        <taxon>Ktedonobacterales</taxon>
        <taxon>Reticulibacteraceae</taxon>
        <taxon>Reticulibacter</taxon>
    </lineage>
</organism>
<proteinExistence type="inferred from homology"/>
<name>A0A8J3ITX2_9CHLR</name>
<evidence type="ECO:0000256" key="2">
    <source>
        <dbReference type="ARBA" id="ARBA00001946"/>
    </source>
</evidence>
<dbReference type="GO" id="GO:0046872">
    <property type="term" value="F:metal ion binding"/>
    <property type="evidence" value="ECO:0007669"/>
    <property type="project" value="UniProtKB-KW"/>
</dbReference>
<comment type="cofactor">
    <cofactor evidence="1">
        <name>Co(2+)</name>
        <dbReference type="ChEBI" id="CHEBI:48828"/>
    </cofactor>
</comment>
<dbReference type="InterPro" id="IPR052170">
    <property type="entry name" value="M29_Exopeptidase"/>
</dbReference>
<comment type="cofactor">
    <cofactor evidence="2">
        <name>Mg(2+)</name>
        <dbReference type="ChEBI" id="CHEBI:18420"/>
    </cofactor>
</comment>
<dbReference type="GO" id="GO:0004177">
    <property type="term" value="F:aminopeptidase activity"/>
    <property type="evidence" value="ECO:0007669"/>
    <property type="project" value="UniProtKB-KW"/>
</dbReference>
<evidence type="ECO:0000256" key="7">
    <source>
        <dbReference type="ARBA" id="ARBA00022723"/>
    </source>
</evidence>
<keyword evidence="6" id="KW-0645">Protease</keyword>
<keyword evidence="7" id="KW-0479">Metal-binding</keyword>
<dbReference type="Proteomes" id="UP000597444">
    <property type="component" value="Unassembled WGS sequence"/>
</dbReference>
<dbReference type="Gene3D" id="3.40.1830.10">
    <property type="entry name" value="Thermophilic metalloprotease (M29)"/>
    <property type="match status" value="1"/>
</dbReference>
<comment type="cofactor">
    <cofactor evidence="3">
        <name>Zn(2+)</name>
        <dbReference type="ChEBI" id="CHEBI:29105"/>
    </cofactor>
</comment>
<dbReference type="GO" id="GO:0008237">
    <property type="term" value="F:metallopeptidase activity"/>
    <property type="evidence" value="ECO:0007669"/>
    <property type="project" value="UniProtKB-KW"/>
</dbReference>